<reference evidence="6" key="1">
    <citation type="journal article" date="2013" name="Nat. Biotechnol.">
        <title>Draft genome sequence of chickpea (Cicer arietinum) provides a resource for trait improvement.</title>
        <authorList>
            <person name="Varshney R.K."/>
            <person name="Song C."/>
            <person name="Saxena R.K."/>
            <person name="Azam S."/>
            <person name="Yu S."/>
            <person name="Sharpe A.G."/>
            <person name="Cannon S."/>
            <person name="Baek J."/>
            <person name="Rosen B.D."/>
            <person name="Tar'an B."/>
            <person name="Millan T."/>
            <person name="Zhang X."/>
            <person name="Ramsay L.D."/>
            <person name="Iwata A."/>
            <person name="Wang Y."/>
            <person name="Nelson W."/>
            <person name="Farmer A.D."/>
            <person name="Gaur P.M."/>
            <person name="Soderlund C."/>
            <person name="Penmetsa R.V."/>
            <person name="Xu C."/>
            <person name="Bharti A.K."/>
            <person name="He W."/>
            <person name="Winter P."/>
            <person name="Zhao S."/>
            <person name="Hane J.K."/>
            <person name="Carrasquilla-Garcia N."/>
            <person name="Condie J.A."/>
            <person name="Upadhyaya H.D."/>
            <person name="Luo M.C."/>
            <person name="Thudi M."/>
            <person name="Gowda C.L."/>
            <person name="Singh N.P."/>
            <person name="Lichtenzveig J."/>
            <person name="Gali K.K."/>
            <person name="Rubio J."/>
            <person name="Nadarajan N."/>
            <person name="Dolezel J."/>
            <person name="Bansal K.C."/>
            <person name="Xu X."/>
            <person name="Edwards D."/>
            <person name="Zhang G."/>
            <person name="Kahl G."/>
            <person name="Gil J."/>
            <person name="Singh K.B."/>
            <person name="Datta S.K."/>
            <person name="Jackson S.A."/>
            <person name="Wang J."/>
            <person name="Cook D.R."/>
        </authorList>
    </citation>
    <scope>NUCLEOTIDE SEQUENCE [LARGE SCALE GENOMIC DNA]</scope>
    <source>
        <strain evidence="6">cv. CDC Frontier</strain>
    </source>
</reference>
<protein>
    <submittedName>
        <fullName evidence="7">Defensin-like protein 242</fullName>
    </submittedName>
</protein>
<evidence type="ECO:0000256" key="4">
    <source>
        <dbReference type="ARBA" id="ARBA00022729"/>
    </source>
</evidence>
<name>A0A3Q7YAU5_CICAR</name>
<feature type="signal peptide" evidence="5">
    <location>
        <begin position="1"/>
        <end position="22"/>
    </location>
</feature>
<dbReference type="PANTHER" id="PTHR34450:SF2">
    <property type="entry name" value="SCR-LIKE PROTEIN"/>
    <property type="match status" value="1"/>
</dbReference>
<comment type="similarity">
    <text evidence="2">Belongs to the DEFL family.</text>
</comment>
<evidence type="ECO:0000313" key="7">
    <source>
        <dbReference type="RefSeq" id="XP_027189987.1"/>
    </source>
</evidence>
<dbReference type="InterPro" id="IPR010682">
    <property type="entry name" value="SCRL"/>
</dbReference>
<keyword evidence="4 5" id="KW-0732">Signal</keyword>
<dbReference type="GO" id="GO:0005576">
    <property type="term" value="C:extracellular region"/>
    <property type="evidence" value="ECO:0007669"/>
    <property type="project" value="UniProtKB-SubCell"/>
</dbReference>
<keyword evidence="3" id="KW-0964">Secreted</keyword>
<organism evidence="6 7">
    <name type="scientific">Cicer arietinum</name>
    <name type="common">Chickpea</name>
    <name type="synonym">Garbanzo</name>
    <dbReference type="NCBI Taxonomy" id="3827"/>
    <lineage>
        <taxon>Eukaryota</taxon>
        <taxon>Viridiplantae</taxon>
        <taxon>Streptophyta</taxon>
        <taxon>Embryophyta</taxon>
        <taxon>Tracheophyta</taxon>
        <taxon>Spermatophyta</taxon>
        <taxon>Magnoliopsida</taxon>
        <taxon>eudicotyledons</taxon>
        <taxon>Gunneridae</taxon>
        <taxon>Pentapetalae</taxon>
        <taxon>rosids</taxon>
        <taxon>fabids</taxon>
        <taxon>Fabales</taxon>
        <taxon>Fabaceae</taxon>
        <taxon>Papilionoideae</taxon>
        <taxon>50 kb inversion clade</taxon>
        <taxon>NPAAA clade</taxon>
        <taxon>Hologalegina</taxon>
        <taxon>IRL clade</taxon>
        <taxon>Cicereae</taxon>
        <taxon>Cicer</taxon>
    </lineage>
</organism>
<evidence type="ECO:0000256" key="1">
    <source>
        <dbReference type="ARBA" id="ARBA00004613"/>
    </source>
</evidence>
<comment type="subcellular location">
    <subcellularLocation>
        <location evidence="1">Secreted</location>
    </subcellularLocation>
</comment>
<evidence type="ECO:0000256" key="2">
    <source>
        <dbReference type="ARBA" id="ARBA00006722"/>
    </source>
</evidence>
<dbReference type="Proteomes" id="UP000087171">
    <property type="component" value="Chromosome Ca4"/>
</dbReference>
<gene>
    <name evidence="7" type="primary">LOC113786384</name>
</gene>
<proteinExistence type="inferred from homology"/>
<feature type="chain" id="PRO_5018586797" evidence="5">
    <location>
        <begin position="23"/>
        <end position="96"/>
    </location>
</feature>
<evidence type="ECO:0000256" key="3">
    <source>
        <dbReference type="ARBA" id="ARBA00022525"/>
    </source>
</evidence>
<accession>A0A3Q7YAU5</accession>
<reference evidence="7" key="2">
    <citation type="submission" date="2025-08" db="UniProtKB">
        <authorList>
            <consortium name="RefSeq"/>
        </authorList>
    </citation>
    <scope>IDENTIFICATION</scope>
    <source>
        <tissue evidence="7">Etiolated seedlings</tissue>
    </source>
</reference>
<dbReference type="PANTHER" id="PTHR34450">
    <property type="entry name" value="DEFENSIN-LIKE PROTEIN 245-RELATED"/>
    <property type="match status" value="1"/>
</dbReference>
<keyword evidence="6" id="KW-1185">Reference proteome</keyword>
<dbReference type="RefSeq" id="XP_027189987.1">
    <property type="nucleotide sequence ID" value="XM_027334186.1"/>
</dbReference>
<dbReference type="GO" id="GO:0007165">
    <property type="term" value="P:signal transduction"/>
    <property type="evidence" value="ECO:0007669"/>
    <property type="project" value="InterPro"/>
</dbReference>
<evidence type="ECO:0000313" key="6">
    <source>
        <dbReference type="Proteomes" id="UP000087171"/>
    </source>
</evidence>
<dbReference type="OrthoDB" id="1420609at2759"/>
<evidence type="ECO:0000256" key="5">
    <source>
        <dbReference type="SAM" id="SignalP"/>
    </source>
</evidence>
<dbReference type="AlphaFoldDB" id="A0A3Q7YAU5"/>
<sequence length="96" mass="10174">MKLGNILLTIGVLFVLFSLAYGSVDPLRLCHESMTLGGKCSSSSGFSPSSCFGAFNSKYGASAVTQNCSCKDNNNNTHVCTCCINCVYSSTKNYCS</sequence>